<dbReference type="GO" id="GO:0001228">
    <property type="term" value="F:DNA-binding transcription activator activity, RNA polymerase II-specific"/>
    <property type="evidence" value="ECO:0007669"/>
    <property type="project" value="TreeGrafter"/>
</dbReference>
<dbReference type="CDD" id="cd14705">
    <property type="entry name" value="bZIP_Zip1"/>
    <property type="match status" value="1"/>
</dbReference>
<evidence type="ECO:0000256" key="6">
    <source>
        <dbReference type="SAM" id="MobiDB-lite"/>
    </source>
</evidence>
<dbReference type="GO" id="GO:0005634">
    <property type="term" value="C:nucleus"/>
    <property type="evidence" value="ECO:0007669"/>
    <property type="project" value="UniProtKB-SubCell"/>
</dbReference>
<keyword evidence="3" id="KW-0238">DNA-binding</keyword>
<reference evidence="8" key="1">
    <citation type="submission" date="2023-02" db="EMBL/GenBank/DDBJ databases">
        <title>Identification and recombinant expression of a fungal hydrolase from Papiliotrema laurentii that hydrolyzes apple cutin and clears colloidal polyester polyurethane.</title>
        <authorList>
            <consortium name="DOE Joint Genome Institute"/>
            <person name="Roman V.A."/>
            <person name="Bojanowski C."/>
            <person name="Crable B.R."/>
            <person name="Wagner D.N."/>
            <person name="Hung C.S."/>
            <person name="Nadeau L.J."/>
            <person name="Schratz L."/>
            <person name="Haridas S."/>
            <person name="Pangilinan J."/>
            <person name="Lipzen A."/>
            <person name="Na H."/>
            <person name="Yan M."/>
            <person name="Ng V."/>
            <person name="Grigoriev I.V."/>
            <person name="Spatafora J.W."/>
            <person name="Barlow D."/>
            <person name="Biffinger J."/>
            <person name="Kelley-Loughnane N."/>
            <person name="Varaljay V.A."/>
            <person name="Crookes-Goodson W.J."/>
        </authorList>
    </citation>
    <scope>NUCLEOTIDE SEQUENCE</scope>
    <source>
        <strain evidence="8">5307AH</strain>
    </source>
</reference>
<dbReference type="InterPro" id="IPR004827">
    <property type="entry name" value="bZIP"/>
</dbReference>
<comment type="subcellular location">
    <subcellularLocation>
        <location evidence="1">Nucleus</location>
    </subcellularLocation>
</comment>
<gene>
    <name evidence="8" type="ORF">DB88DRAFT_512959</name>
</gene>
<accession>A0AAD9FN32</accession>
<evidence type="ECO:0000313" key="8">
    <source>
        <dbReference type="EMBL" id="KAK1921686.1"/>
    </source>
</evidence>
<feature type="region of interest" description="Disordered" evidence="6">
    <location>
        <begin position="109"/>
        <end position="187"/>
    </location>
</feature>
<evidence type="ECO:0000256" key="2">
    <source>
        <dbReference type="ARBA" id="ARBA00023015"/>
    </source>
</evidence>
<keyword evidence="2" id="KW-0805">Transcription regulation</keyword>
<evidence type="ECO:0000256" key="1">
    <source>
        <dbReference type="ARBA" id="ARBA00004123"/>
    </source>
</evidence>
<evidence type="ECO:0000256" key="5">
    <source>
        <dbReference type="ARBA" id="ARBA00023242"/>
    </source>
</evidence>
<dbReference type="EMBL" id="JAODAN010000010">
    <property type="protein sequence ID" value="KAK1921686.1"/>
    <property type="molecule type" value="Genomic_DNA"/>
</dbReference>
<feature type="region of interest" description="Disordered" evidence="6">
    <location>
        <begin position="216"/>
        <end position="241"/>
    </location>
</feature>
<feature type="domain" description="BZIP" evidence="7">
    <location>
        <begin position="155"/>
        <end position="212"/>
    </location>
</feature>
<name>A0AAD9FN32_PAPLA</name>
<dbReference type="Pfam" id="PF07716">
    <property type="entry name" value="bZIP_2"/>
    <property type="match status" value="1"/>
</dbReference>
<dbReference type="InterPro" id="IPR046347">
    <property type="entry name" value="bZIP_sf"/>
</dbReference>
<dbReference type="PANTHER" id="PTHR13044:SF14">
    <property type="entry name" value="CRYPTOCEPHAL, ISOFORM A"/>
    <property type="match status" value="1"/>
</dbReference>
<dbReference type="PROSITE" id="PS00036">
    <property type="entry name" value="BZIP_BASIC"/>
    <property type="match status" value="1"/>
</dbReference>
<keyword evidence="4" id="KW-0804">Transcription</keyword>
<dbReference type="SUPFAM" id="SSF57959">
    <property type="entry name" value="Leucine zipper domain"/>
    <property type="match status" value="1"/>
</dbReference>
<dbReference type="AlphaFoldDB" id="A0AAD9FN32"/>
<evidence type="ECO:0000259" key="7">
    <source>
        <dbReference type="PROSITE" id="PS50217"/>
    </source>
</evidence>
<evidence type="ECO:0000256" key="3">
    <source>
        <dbReference type="ARBA" id="ARBA00023125"/>
    </source>
</evidence>
<dbReference type="Gene3D" id="1.20.5.170">
    <property type="match status" value="1"/>
</dbReference>
<sequence>MYDLPEHLSSLNALAPSPSSIPVMDTSAEDAVWHYLNTDELFRNFGVQPSEMINKDVISPAQLKESPKTSPPADLKSFIEQFAADNAGPSSNNHYADFALNIPSFASSSAPTPAANGVSTADIMPQVPTTPWENSPEEDRPSGAKKLKQMGAGQAEIEEDKRRRNTEASARFRAKKKEREQNLERRAKELESQVAQLTAEKASLENENRLLKAIVLGGNGSQPGSSSGDALAQLLSKRKRE</sequence>
<keyword evidence="9" id="KW-1185">Reference proteome</keyword>
<dbReference type="PANTHER" id="PTHR13044">
    <property type="entry name" value="ACTIVATING TRANSCRIPTION FACTOR ATF 4/5"/>
    <property type="match status" value="1"/>
</dbReference>
<feature type="compositionally biased region" description="Basic and acidic residues" evidence="6">
    <location>
        <begin position="177"/>
        <end position="187"/>
    </location>
</feature>
<dbReference type="GO" id="GO:0000977">
    <property type="term" value="F:RNA polymerase II transcription regulatory region sequence-specific DNA binding"/>
    <property type="evidence" value="ECO:0007669"/>
    <property type="project" value="TreeGrafter"/>
</dbReference>
<keyword evidence="5" id="KW-0539">Nucleus</keyword>
<dbReference type="Proteomes" id="UP001182556">
    <property type="component" value="Unassembled WGS sequence"/>
</dbReference>
<dbReference type="PROSITE" id="PS50217">
    <property type="entry name" value="BZIP"/>
    <property type="match status" value="1"/>
</dbReference>
<evidence type="ECO:0000256" key="4">
    <source>
        <dbReference type="ARBA" id="ARBA00023163"/>
    </source>
</evidence>
<protein>
    <recommendedName>
        <fullName evidence="7">BZIP domain-containing protein</fullName>
    </recommendedName>
</protein>
<evidence type="ECO:0000313" key="9">
    <source>
        <dbReference type="Proteomes" id="UP001182556"/>
    </source>
</evidence>
<dbReference type="SMART" id="SM00338">
    <property type="entry name" value="BRLZ"/>
    <property type="match status" value="1"/>
</dbReference>
<comment type="caution">
    <text evidence="8">The sequence shown here is derived from an EMBL/GenBank/DDBJ whole genome shotgun (WGS) entry which is preliminary data.</text>
</comment>
<organism evidence="8 9">
    <name type="scientific">Papiliotrema laurentii</name>
    <name type="common">Cryptococcus laurentii</name>
    <dbReference type="NCBI Taxonomy" id="5418"/>
    <lineage>
        <taxon>Eukaryota</taxon>
        <taxon>Fungi</taxon>
        <taxon>Dikarya</taxon>
        <taxon>Basidiomycota</taxon>
        <taxon>Agaricomycotina</taxon>
        <taxon>Tremellomycetes</taxon>
        <taxon>Tremellales</taxon>
        <taxon>Rhynchogastremaceae</taxon>
        <taxon>Papiliotrema</taxon>
    </lineage>
</organism>
<proteinExistence type="predicted"/>